<reference evidence="1 2" key="1">
    <citation type="submission" date="2016-10" db="EMBL/GenBank/DDBJ databases">
        <authorList>
            <person name="de Groot N.N."/>
        </authorList>
    </citation>
    <scope>NUCLEOTIDE SEQUENCE [LARGE SCALE GENOMIC DNA]</scope>
    <source>
        <strain evidence="1 2">DSM 46701</strain>
    </source>
</reference>
<dbReference type="STRING" id="1173111.SAMN05444955_10133"/>
<evidence type="ECO:0000313" key="2">
    <source>
        <dbReference type="Proteomes" id="UP000199695"/>
    </source>
</evidence>
<gene>
    <name evidence="1" type="ORF">SAMN05444955_10133</name>
</gene>
<dbReference type="Proteomes" id="UP000199695">
    <property type="component" value="Unassembled WGS sequence"/>
</dbReference>
<dbReference type="AlphaFoldDB" id="A0A1H8AAM2"/>
<organism evidence="1 2">
    <name type="scientific">Lihuaxuella thermophila</name>
    <dbReference type="NCBI Taxonomy" id="1173111"/>
    <lineage>
        <taxon>Bacteria</taxon>
        <taxon>Bacillati</taxon>
        <taxon>Bacillota</taxon>
        <taxon>Bacilli</taxon>
        <taxon>Bacillales</taxon>
        <taxon>Thermoactinomycetaceae</taxon>
        <taxon>Lihuaxuella</taxon>
    </lineage>
</organism>
<name>A0A1H8AAM2_9BACL</name>
<accession>A0A1H8AAM2</accession>
<evidence type="ECO:0000313" key="1">
    <source>
        <dbReference type="EMBL" id="SEM67613.1"/>
    </source>
</evidence>
<dbReference type="EMBL" id="FOCQ01000001">
    <property type="protein sequence ID" value="SEM67613.1"/>
    <property type="molecule type" value="Genomic_DNA"/>
</dbReference>
<sequence length="30" mass="3223">MEQLPESVLTVPGKGIEAGLDDLRKNDGCH</sequence>
<proteinExistence type="predicted"/>
<protein>
    <submittedName>
        <fullName evidence="1">Uncharacterized protein</fullName>
    </submittedName>
</protein>
<keyword evidence="2" id="KW-1185">Reference proteome</keyword>